<comment type="caution">
    <text evidence="5">The sequence shown here is derived from an EMBL/GenBank/DDBJ whole genome shotgun (WGS) entry which is preliminary data.</text>
</comment>
<proteinExistence type="inferred from homology"/>
<comment type="subcellular location">
    <subcellularLocation>
        <location evidence="1">Mitochondrion</location>
    </subcellularLocation>
</comment>
<evidence type="ECO:0000256" key="1">
    <source>
        <dbReference type="ARBA" id="ARBA00004173"/>
    </source>
</evidence>
<evidence type="ECO:0000256" key="3">
    <source>
        <dbReference type="ARBA" id="ARBA00023128"/>
    </source>
</evidence>
<dbReference type="EMBL" id="AVOT02018815">
    <property type="protein sequence ID" value="MBW0505976.1"/>
    <property type="molecule type" value="Genomic_DNA"/>
</dbReference>
<dbReference type="Proteomes" id="UP000765509">
    <property type="component" value="Unassembled WGS sequence"/>
</dbReference>
<dbReference type="AlphaFoldDB" id="A0A9Q3HHZ4"/>
<dbReference type="SUPFAM" id="SSF103025">
    <property type="entry name" value="Folate-binding domain"/>
    <property type="match status" value="1"/>
</dbReference>
<keyword evidence="6" id="KW-1185">Reference proteome</keyword>
<dbReference type="OrthoDB" id="191995at2759"/>
<dbReference type="NCBIfam" id="TIGR03317">
    <property type="entry name" value="ygfZ_signature"/>
    <property type="match status" value="1"/>
</dbReference>
<evidence type="ECO:0000313" key="6">
    <source>
        <dbReference type="Proteomes" id="UP000765509"/>
    </source>
</evidence>
<sequence>MGHLRSRPSWNFQRSFFKRPSSTGSSPRAEWCKTKLTNRALISLTGQNSKSFLQGLITNDTDRILSSPSATFTAFLNPSGRILFDCFVYPVADSQPGFLIDHDAAASGQLSSWLRRYIIKNPIKIIQEPHEIWALWPNHIAESPQQFELDPFSTSLNRSLWRDLRGDGSLGYRTIGNPISHLGLSDVAALPETSISDYATHVLLKACLPQSLSSPYPINLPFETNLDYHRGVDFRKGCYIGQELTARTYHTGVIRKRLVPIILRKADEPHLDLPSKIPISTTFYDEELRLSLEAAELEPNECSSKSNLTNRTKSIGKISGPILRVGNQILGLASLRIDHELFKTINDWPSLTLIKNKNWKVQPIKPNWWPCFSNLP</sequence>
<organism evidence="5 6">
    <name type="scientific">Austropuccinia psidii MF-1</name>
    <dbReference type="NCBI Taxonomy" id="1389203"/>
    <lineage>
        <taxon>Eukaryota</taxon>
        <taxon>Fungi</taxon>
        <taxon>Dikarya</taxon>
        <taxon>Basidiomycota</taxon>
        <taxon>Pucciniomycotina</taxon>
        <taxon>Pucciniomycetes</taxon>
        <taxon>Pucciniales</taxon>
        <taxon>Sphaerophragmiaceae</taxon>
        <taxon>Austropuccinia</taxon>
    </lineage>
</organism>
<protein>
    <recommendedName>
        <fullName evidence="7">Aminomethyltransferase folate-binding domain-containing protein</fullName>
    </recommendedName>
</protein>
<gene>
    <name evidence="5" type="ORF">O181_045691</name>
</gene>
<evidence type="ECO:0000256" key="4">
    <source>
        <dbReference type="ARBA" id="ARBA00093447"/>
    </source>
</evidence>
<keyword evidence="3" id="KW-0496">Mitochondrion</keyword>
<dbReference type="InterPro" id="IPR027266">
    <property type="entry name" value="TrmE/GcvT-like"/>
</dbReference>
<reference evidence="5" key="1">
    <citation type="submission" date="2021-03" db="EMBL/GenBank/DDBJ databases">
        <title>Draft genome sequence of rust myrtle Austropuccinia psidii MF-1, a brazilian biotype.</title>
        <authorList>
            <person name="Quecine M.C."/>
            <person name="Pachon D.M.R."/>
            <person name="Bonatelli M.L."/>
            <person name="Correr F.H."/>
            <person name="Franceschini L.M."/>
            <person name="Leite T.F."/>
            <person name="Margarido G.R.A."/>
            <person name="Almeida C.A."/>
            <person name="Ferrarezi J.A."/>
            <person name="Labate C.A."/>
        </authorList>
    </citation>
    <scope>NUCLEOTIDE SEQUENCE</scope>
    <source>
        <strain evidence="5">MF-1</strain>
    </source>
</reference>
<name>A0A9Q3HHZ4_9BASI</name>
<accession>A0A9Q3HHZ4</accession>
<dbReference type="PANTHER" id="PTHR22602:SF0">
    <property type="entry name" value="TRANSFERASE CAF17, MITOCHONDRIAL-RELATED"/>
    <property type="match status" value="1"/>
</dbReference>
<dbReference type="GO" id="GO:0016226">
    <property type="term" value="P:iron-sulfur cluster assembly"/>
    <property type="evidence" value="ECO:0007669"/>
    <property type="project" value="TreeGrafter"/>
</dbReference>
<evidence type="ECO:0000313" key="5">
    <source>
        <dbReference type="EMBL" id="MBW0505976.1"/>
    </source>
</evidence>
<dbReference type="GO" id="GO:0005759">
    <property type="term" value="C:mitochondrial matrix"/>
    <property type="evidence" value="ECO:0007669"/>
    <property type="project" value="TreeGrafter"/>
</dbReference>
<comment type="similarity">
    <text evidence="4">Belongs to the GcvT family. CAF17/IBA57 subfamily.</text>
</comment>
<dbReference type="PANTHER" id="PTHR22602">
    <property type="entry name" value="TRANSFERASE CAF17, MITOCHONDRIAL-RELATED"/>
    <property type="match status" value="1"/>
</dbReference>
<dbReference type="Gene3D" id="3.30.1360.120">
    <property type="entry name" value="Probable tRNA modification gtpase trme, domain 1"/>
    <property type="match status" value="1"/>
</dbReference>
<evidence type="ECO:0008006" key="7">
    <source>
        <dbReference type="Google" id="ProtNLM"/>
    </source>
</evidence>
<dbReference type="InterPro" id="IPR045179">
    <property type="entry name" value="YgfZ/GcvT"/>
</dbReference>
<evidence type="ECO:0000256" key="2">
    <source>
        <dbReference type="ARBA" id="ARBA00022946"/>
    </source>
</evidence>
<dbReference type="InterPro" id="IPR017703">
    <property type="entry name" value="YgfZ/GCV_T_CS"/>
</dbReference>
<keyword evidence="2" id="KW-0809">Transit peptide</keyword>